<dbReference type="OrthoDB" id="9795572at2"/>
<sequence length="108" mass="12349">MSNDAGKFSDARIRKRGEIAVAVEIRVPCGIRTKGYLIDLSESGFRLECMSVLDSDRSFFLTIPTFAQLEAKVVWRNEYIYGCEFLQPLHTAIFEHILQKHPVFGQQP</sequence>
<keyword evidence="3" id="KW-1185">Reference proteome</keyword>
<protein>
    <submittedName>
        <fullName evidence="2">PilZ domain-containing protein</fullName>
    </submittedName>
</protein>
<reference evidence="2 3" key="1">
    <citation type="submission" date="2019-07" db="EMBL/GenBank/DDBJ databases">
        <authorList>
            <person name="Park M."/>
        </authorList>
    </citation>
    <scope>NUCLEOTIDE SEQUENCE [LARGE SCALE GENOMIC DNA]</scope>
    <source>
        <strain evidence="2 3">KCTC32445</strain>
    </source>
</reference>
<organism evidence="2 3">
    <name type="scientific">Sphingorhabdus contaminans</name>
    <dbReference type="NCBI Taxonomy" id="1343899"/>
    <lineage>
        <taxon>Bacteria</taxon>
        <taxon>Pseudomonadati</taxon>
        <taxon>Pseudomonadota</taxon>
        <taxon>Alphaproteobacteria</taxon>
        <taxon>Sphingomonadales</taxon>
        <taxon>Sphingomonadaceae</taxon>
        <taxon>Sphingorhabdus</taxon>
    </lineage>
</organism>
<gene>
    <name evidence="2" type="ORF">FOM92_06585</name>
</gene>
<dbReference type="GO" id="GO:0035438">
    <property type="term" value="F:cyclic-di-GMP binding"/>
    <property type="evidence" value="ECO:0007669"/>
    <property type="project" value="InterPro"/>
</dbReference>
<accession>A0A553WK59</accession>
<comment type="caution">
    <text evidence="2">The sequence shown here is derived from an EMBL/GenBank/DDBJ whole genome shotgun (WGS) entry which is preliminary data.</text>
</comment>
<dbReference type="SUPFAM" id="SSF141371">
    <property type="entry name" value="PilZ domain-like"/>
    <property type="match status" value="1"/>
</dbReference>
<evidence type="ECO:0000259" key="1">
    <source>
        <dbReference type="Pfam" id="PF07238"/>
    </source>
</evidence>
<dbReference type="AlphaFoldDB" id="A0A553WK59"/>
<feature type="domain" description="PilZ" evidence="1">
    <location>
        <begin position="16"/>
        <end position="95"/>
    </location>
</feature>
<dbReference type="Pfam" id="PF07238">
    <property type="entry name" value="PilZ"/>
    <property type="match status" value="1"/>
</dbReference>
<dbReference type="InterPro" id="IPR009875">
    <property type="entry name" value="PilZ_domain"/>
</dbReference>
<evidence type="ECO:0000313" key="2">
    <source>
        <dbReference type="EMBL" id="TSB05046.1"/>
    </source>
</evidence>
<dbReference type="RefSeq" id="WP_143775962.1">
    <property type="nucleotide sequence ID" value="NZ_VKKU01000001.1"/>
</dbReference>
<name>A0A553WK59_9SPHN</name>
<proteinExistence type="predicted"/>
<evidence type="ECO:0000313" key="3">
    <source>
        <dbReference type="Proteomes" id="UP000320160"/>
    </source>
</evidence>
<dbReference type="Proteomes" id="UP000320160">
    <property type="component" value="Unassembled WGS sequence"/>
</dbReference>
<dbReference type="EMBL" id="VKKU01000001">
    <property type="protein sequence ID" value="TSB05046.1"/>
    <property type="molecule type" value="Genomic_DNA"/>
</dbReference>